<dbReference type="PROSITE" id="PS50965">
    <property type="entry name" value="NERD"/>
    <property type="match status" value="1"/>
</dbReference>
<organism evidence="2 3">
    <name type="scientific">Cellulomonas septica</name>
    <dbReference type="NCBI Taxonomy" id="285080"/>
    <lineage>
        <taxon>Bacteria</taxon>
        <taxon>Bacillati</taxon>
        <taxon>Actinomycetota</taxon>
        <taxon>Actinomycetes</taxon>
        <taxon>Micrococcales</taxon>
        <taxon>Cellulomonadaceae</taxon>
        <taxon>Cellulomonas</taxon>
    </lineage>
</organism>
<dbReference type="Proteomes" id="UP000777774">
    <property type="component" value="Unassembled WGS sequence"/>
</dbReference>
<accession>A0ABX1K372</accession>
<keyword evidence="3" id="KW-1185">Reference proteome</keyword>
<protein>
    <submittedName>
        <fullName evidence="2">NERD domain-containing protein</fullName>
    </submittedName>
</protein>
<evidence type="ECO:0000313" key="3">
    <source>
        <dbReference type="Proteomes" id="UP000777774"/>
    </source>
</evidence>
<comment type="caution">
    <text evidence="2">The sequence shown here is derived from an EMBL/GenBank/DDBJ whole genome shotgun (WGS) entry which is preliminary data.</text>
</comment>
<proteinExistence type="predicted"/>
<dbReference type="Pfam" id="PF08378">
    <property type="entry name" value="NERD"/>
    <property type="match status" value="1"/>
</dbReference>
<evidence type="ECO:0000313" key="2">
    <source>
        <dbReference type="EMBL" id="NKY41024.1"/>
    </source>
</evidence>
<dbReference type="InterPro" id="IPR011528">
    <property type="entry name" value="NERD"/>
</dbReference>
<reference evidence="2 3" key="1">
    <citation type="submission" date="2020-04" db="EMBL/GenBank/DDBJ databases">
        <title>MicrobeNet Type strains.</title>
        <authorList>
            <person name="Nicholson A.C."/>
        </authorList>
    </citation>
    <scope>NUCLEOTIDE SEQUENCE [LARGE SCALE GENOMIC DNA]</scope>
    <source>
        <strain evidence="2 3">ATCC BAA-787</strain>
    </source>
</reference>
<name>A0ABX1K372_9CELL</name>
<feature type="domain" description="NERD" evidence="1">
    <location>
        <begin position="140"/>
        <end position="260"/>
    </location>
</feature>
<evidence type="ECO:0000259" key="1">
    <source>
        <dbReference type="PROSITE" id="PS50965"/>
    </source>
</evidence>
<dbReference type="EMBL" id="JAAXOY010000540">
    <property type="protein sequence ID" value="NKY41024.1"/>
    <property type="molecule type" value="Genomic_DNA"/>
</dbReference>
<sequence length="307" mass="33251">MRLRYAGDCRLCATRLDAGVVAVYERSTKTVRCLACRWEAVDDSPSVDATSAAAALVPTEVTSAADALVPGEVTREVVASRAADAIPEVVETGQAGASAAREYERRAAKREQRVRAAHPRLGGLILALSDDPQSTRAWSSGAVGERVVANSLDAWANERVRVLHDRRIPRTRANIDHIAVAPTGVYVIDAKRYKGRPDLRVQGGILRPRTATLTVGGRDCTKLLTGVQKQVELVRGALEAVRPDVRVRGQLCFVDADWPLFGGAFSLDDVDVLWPKKLAQLLNRDGPLTDEQIDHVHRSLAAAFPVA</sequence>
<gene>
    <name evidence="2" type="ORF">HGA02_16275</name>
</gene>